<name>A0A285ED44_9ACTN</name>
<keyword evidence="7" id="KW-0472">Membrane</keyword>
<evidence type="ECO:0000256" key="6">
    <source>
        <dbReference type="SAM" id="MobiDB-lite"/>
    </source>
</evidence>
<dbReference type="GO" id="GO:0005524">
    <property type="term" value="F:ATP binding"/>
    <property type="evidence" value="ECO:0007669"/>
    <property type="project" value="UniProtKB-KW"/>
</dbReference>
<dbReference type="InterPro" id="IPR029058">
    <property type="entry name" value="AB_hydrolase_fold"/>
</dbReference>
<keyword evidence="4" id="KW-0378">Hydrolase</keyword>
<feature type="region of interest" description="Disordered" evidence="6">
    <location>
        <begin position="244"/>
        <end position="270"/>
    </location>
</feature>
<dbReference type="InterPro" id="IPR027417">
    <property type="entry name" value="P-loop_NTPase"/>
</dbReference>
<reference evidence="10 11" key="1">
    <citation type="submission" date="2017-09" db="EMBL/GenBank/DDBJ databases">
        <authorList>
            <person name="Ehlers B."/>
            <person name="Leendertz F.H."/>
        </authorList>
    </citation>
    <scope>NUCLEOTIDE SEQUENCE [LARGE SCALE GENOMIC DNA]</scope>
    <source>
        <strain evidence="10 11">DSM 46844</strain>
    </source>
</reference>
<evidence type="ECO:0000256" key="5">
    <source>
        <dbReference type="ARBA" id="ARBA00022840"/>
    </source>
</evidence>
<dbReference type="InterPro" id="IPR000383">
    <property type="entry name" value="Xaa-Pro-like_dom"/>
</dbReference>
<comment type="similarity">
    <text evidence="1">Belongs to the ABC transporter superfamily.</text>
</comment>
<feature type="compositionally biased region" description="Gly residues" evidence="6">
    <location>
        <begin position="244"/>
        <end position="262"/>
    </location>
</feature>
<sequence>MRPLRGPARPRPRSGARATLAALLTPLLSGVLLVAAPAPPAAAAEDVGTEEALVSSGAGADAVELDTTVYVPASASAEDPAPAVVLAHGFGGSKDSVADDARDLAGRGYVVLTYSARGFGASTGQIGLNDPRFEIADLSTLLDRLAERDDVLLDGDGDPRVGVAGGSYGGALALLGAAYDDRVDAISPQITWNSLTTALFPSQVGADDAGTLAATPAGRDAGVFKRVWAGLFFSIGGAPTGGLLPGLGGDGPPENGDAGGGTPTLPPVDPASVDPAAVEQLLTCGRFRADICAAYQTAAATGTLTPEIAAALDRSSPATVLDRIDVPTLLVQGTRDSLFGLDQADANARGIAATGAPVKVVWFSGGHDAQASERTTERLREQVAGWFDWHLRDSDDPIRGTDPGTGFEFPEPTGVSSGLNVQGGSQTVTAAGYPGLAGGAPAERTPVALAGGVQPVVTPAGGSPSALTTYPGLGAVTAALGGTAIEIPGQAAAFDSRPLDDAVEVVGAATVELAVASPSGTATLFAKLYDVGPDGGMTLPSGLVAPLALTGLSADPTAPTTVPVTLPGIVHRFEAGHTMRVVVSSTDQAFALPAESAVYSVALAGGDDAALAVPQVEAQAEGAGGTSRWWVLLAVLAALGLLGWGVAVLWGRRRRRRVSAVEPDGEDVPLRFTGVTKAYKDGFVAVRDLSFEVRRGQVLGLLGPNGAGKTTSLRMLMGLIRPTEGRISIFGHAAGPGAPVLSRLGSFVEGTGLQPHLSGRDNLRLYWAATGRPAEDAHMDEAIEVAGLGAAIDRPVRRYSQGMRQRVAIAQAMLGLPDLLVLDEPTNGLDPPQIHAMREVLRSYAATGRTVIVSSHLLSEIEQTCSHVVVMAKGQKIAHGTVEEIVGVGGAVLVGLADDADTDRAIAVLEGLPGVSAGRTDEGLVAELDGTSRARALQALVAEGIEVDQFTPRRRLEDAFLALVGES</sequence>
<keyword evidence="8" id="KW-0732">Signal</keyword>
<protein>
    <submittedName>
        <fullName evidence="10">ABC-2 type transport system ATP-binding protein</fullName>
    </submittedName>
</protein>
<gene>
    <name evidence="10" type="ORF">SAMN06893097_105248</name>
</gene>
<accession>A0A285ED44</accession>
<evidence type="ECO:0000256" key="1">
    <source>
        <dbReference type="ARBA" id="ARBA00005417"/>
    </source>
</evidence>
<dbReference type="InterPro" id="IPR003439">
    <property type="entry name" value="ABC_transporter-like_ATP-bd"/>
</dbReference>
<evidence type="ECO:0000259" key="9">
    <source>
        <dbReference type="PROSITE" id="PS50893"/>
    </source>
</evidence>
<dbReference type="PROSITE" id="PS00211">
    <property type="entry name" value="ABC_TRANSPORTER_1"/>
    <property type="match status" value="1"/>
</dbReference>
<dbReference type="Pfam" id="PF02129">
    <property type="entry name" value="Peptidase_S15"/>
    <property type="match status" value="1"/>
</dbReference>
<dbReference type="Gene3D" id="3.40.50.1820">
    <property type="entry name" value="alpha/beta hydrolase"/>
    <property type="match status" value="2"/>
</dbReference>
<keyword evidence="7" id="KW-1133">Transmembrane helix</keyword>
<dbReference type="SMART" id="SM00939">
    <property type="entry name" value="PepX_C"/>
    <property type="match status" value="1"/>
</dbReference>
<keyword evidence="11" id="KW-1185">Reference proteome</keyword>
<dbReference type="Gene3D" id="2.60.120.260">
    <property type="entry name" value="Galactose-binding domain-like"/>
    <property type="match status" value="1"/>
</dbReference>
<dbReference type="Pfam" id="PF08530">
    <property type="entry name" value="PepX_C"/>
    <property type="match status" value="1"/>
</dbReference>
<dbReference type="EMBL" id="OBDO01000005">
    <property type="protein sequence ID" value="SNX96907.1"/>
    <property type="molecule type" value="Genomic_DNA"/>
</dbReference>
<dbReference type="PANTHER" id="PTHR43335">
    <property type="entry name" value="ABC TRANSPORTER, ATP-BINDING PROTEIN"/>
    <property type="match status" value="1"/>
</dbReference>
<dbReference type="AlphaFoldDB" id="A0A285ED44"/>
<evidence type="ECO:0000256" key="3">
    <source>
        <dbReference type="ARBA" id="ARBA00022741"/>
    </source>
</evidence>
<dbReference type="InterPro" id="IPR017871">
    <property type="entry name" value="ABC_transporter-like_CS"/>
</dbReference>
<keyword evidence="7" id="KW-0812">Transmembrane</keyword>
<feature type="domain" description="ABC transporter" evidence="9">
    <location>
        <begin position="670"/>
        <end position="898"/>
    </location>
</feature>
<feature type="transmembrane region" description="Helical" evidence="7">
    <location>
        <begin position="629"/>
        <end position="650"/>
    </location>
</feature>
<dbReference type="InterPro" id="IPR008979">
    <property type="entry name" value="Galactose-bd-like_sf"/>
</dbReference>
<evidence type="ECO:0000256" key="2">
    <source>
        <dbReference type="ARBA" id="ARBA00022448"/>
    </source>
</evidence>
<feature type="signal peptide" evidence="8">
    <location>
        <begin position="1"/>
        <end position="43"/>
    </location>
</feature>
<evidence type="ECO:0000313" key="10">
    <source>
        <dbReference type="EMBL" id="SNX96907.1"/>
    </source>
</evidence>
<dbReference type="SUPFAM" id="SSF53474">
    <property type="entry name" value="alpha/beta-Hydrolases"/>
    <property type="match status" value="1"/>
</dbReference>
<keyword evidence="2" id="KW-0813">Transport</keyword>
<keyword evidence="3" id="KW-0547">Nucleotide-binding</keyword>
<dbReference type="RefSeq" id="WP_097207038.1">
    <property type="nucleotide sequence ID" value="NZ_JACHXB010000001.1"/>
</dbReference>
<feature type="chain" id="PRO_5012040894" evidence="8">
    <location>
        <begin position="44"/>
        <end position="967"/>
    </location>
</feature>
<dbReference type="Gene3D" id="3.40.50.300">
    <property type="entry name" value="P-loop containing nucleotide triphosphate hydrolases"/>
    <property type="match status" value="1"/>
</dbReference>
<dbReference type="Proteomes" id="UP000219514">
    <property type="component" value="Unassembled WGS sequence"/>
</dbReference>
<dbReference type="PROSITE" id="PS50893">
    <property type="entry name" value="ABC_TRANSPORTER_2"/>
    <property type="match status" value="1"/>
</dbReference>
<evidence type="ECO:0000313" key="11">
    <source>
        <dbReference type="Proteomes" id="UP000219514"/>
    </source>
</evidence>
<dbReference type="Pfam" id="PF00005">
    <property type="entry name" value="ABC_tran"/>
    <property type="match status" value="1"/>
</dbReference>
<dbReference type="SUPFAM" id="SSF49785">
    <property type="entry name" value="Galactose-binding domain-like"/>
    <property type="match status" value="1"/>
</dbReference>
<dbReference type="InterPro" id="IPR003593">
    <property type="entry name" value="AAA+_ATPase"/>
</dbReference>
<keyword evidence="5 10" id="KW-0067">ATP-binding</keyword>
<organism evidence="10 11">
    <name type="scientific">Geodermatophilus sabuli</name>
    <dbReference type="NCBI Taxonomy" id="1564158"/>
    <lineage>
        <taxon>Bacteria</taxon>
        <taxon>Bacillati</taxon>
        <taxon>Actinomycetota</taxon>
        <taxon>Actinomycetes</taxon>
        <taxon>Geodermatophilales</taxon>
        <taxon>Geodermatophilaceae</taxon>
        <taxon>Geodermatophilus</taxon>
    </lineage>
</organism>
<evidence type="ECO:0000256" key="8">
    <source>
        <dbReference type="SAM" id="SignalP"/>
    </source>
</evidence>
<evidence type="ECO:0000256" key="7">
    <source>
        <dbReference type="SAM" id="Phobius"/>
    </source>
</evidence>
<evidence type="ECO:0000256" key="4">
    <source>
        <dbReference type="ARBA" id="ARBA00022801"/>
    </source>
</evidence>
<dbReference type="SMART" id="SM00382">
    <property type="entry name" value="AAA"/>
    <property type="match status" value="1"/>
</dbReference>
<proteinExistence type="inferred from homology"/>
<dbReference type="GO" id="GO:0016887">
    <property type="term" value="F:ATP hydrolysis activity"/>
    <property type="evidence" value="ECO:0007669"/>
    <property type="project" value="InterPro"/>
</dbReference>
<dbReference type="OrthoDB" id="9804819at2"/>
<dbReference type="PANTHER" id="PTHR43335:SF4">
    <property type="entry name" value="ABC TRANSPORTER, ATP-BINDING PROTEIN"/>
    <property type="match status" value="1"/>
</dbReference>
<dbReference type="InterPro" id="IPR013736">
    <property type="entry name" value="Xaa-Pro_dipept_C"/>
</dbReference>
<dbReference type="GO" id="GO:0008239">
    <property type="term" value="F:dipeptidyl-peptidase activity"/>
    <property type="evidence" value="ECO:0007669"/>
    <property type="project" value="InterPro"/>
</dbReference>
<dbReference type="SUPFAM" id="SSF52540">
    <property type="entry name" value="P-loop containing nucleoside triphosphate hydrolases"/>
    <property type="match status" value="1"/>
</dbReference>